<gene>
    <name evidence="3" type="ORF">MtrunA17_Chr1g0195651</name>
</gene>
<organism evidence="3 4">
    <name type="scientific">Medicago truncatula</name>
    <name type="common">Barrel medic</name>
    <name type="synonym">Medicago tribuloides</name>
    <dbReference type="NCBI Taxonomy" id="3880"/>
    <lineage>
        <taxon>Eukaryota</taxon>
        <taxon>Viridiplantae</taxon>
        <taxon>Streptophyta</taxon>
        <taxon>Embryophyta</taxon>
        <taxon>Tracheophyta</taxon>
        <taxon>Spermatophyta</taxon>
        <taxon>Magnoliopsida</taxon>
        <taxon>eudicotyledons</taxon>
        <taxon>Gunneridae</taxon>
        <taxon>Pentapetalae</taxon>
        <taxon>rosids</taxon>
        <taxon>fabids</taxon>
        <taxon>Fabales</taxon>
        <taxon>Fabaceae</taxon>
        <taxon>Papilionoideae</taxon>
        <taxon>50 kb inversion clade</taxon>
        <taxon>NPAAA clade</taxon>
        <taxon>Hologalegina</taxon>
        <taxon>IRL clade</taxon>
        <taxon>Trifolieae</taxon>
        <taxon>Medicago</taxon>
    </lineage>
</organism>
<dbReference type="GO" id="GO:0102506">
    <property type="term" value="F:cyanidin 3-O-glucoside 5-O-glucosyltransferase (acyl-glucose) activity"/>
    <property type="evidence" value="ECO:0007669"/>
    <property type="project" value="UniProtKB-EC"/>
</dbReference>
<dbReference type="EMBL" id="PSQE01000001">
    <property type="protein sequence ID" value="RHN81125.1"/>
    <property type="molecule type" value="Genomic_DNA"/>
</dbReference>
<dbReference type="Proteomes" id="UP000265566">
    <property type="component" value="Chromosome 1"/>
</dbReference>
<dbReference type="EC" id="2.4.1.299" evidence="3"/>
<dbReference type="SUPFAM" id="SSF51445">
    <property type="entry name" value="(Trans)glycosidases"/>
    <property type="match status" value="1"/>
</dbReference>
<dbReference type="PANTHER" id="PTHR10353:SF29">
    <property type="entry name" value="BETA-GLUCOSIDASE 11"/>
    <property type="match status" value="1"/>
</dbReference>
<name>A0A396JYL8_MEDTR</name>
<evidence type="ECO:0000256" key="1">
    <source>
        <dbReference type="ARBA" id="ARBA00010838"/>
    </source>
</evidence>
<reference evidence="4" key="1">
    <citation type="journal article" date="2018" name="Nat. Plants">
        <title>Whole-genome landscape of Medicago truncatula symbiotic genes.</title>
        <authorList>
            <person name="Pecrix Y."/>
            <person name="Staton S.E."/>
            <person name="Sallet E."/>
            <person name="Lelandais-Briere C."/>
            <person name="Moreau S."/>
            <person name="Carrere S."/>
            <person name="Blein T."/>
            <person name="Jardinaud M.F."/>
            <person name="Latrasse D."/>
            <person name="Zouine M."/>
            <person name="Zahm M."/>
            <person name="Kreplak J."/>
            <person name="Mayjonade B."/>
            <person name="Satge C."/>
            <person name="Perez M."/>
            <person name="Cauet S."/>
            <person name="Marande W."/>
            <person name="Chantry-Darmon C."/>
            <person name="Lopez-Roques C."/>
            <person name="Bouchez O."/>
            <person name="Berard A."/>
            <person name="Debelle F."/>
            <person name="Munos S."/>
            <person name="Bendahmane A."/>
            <person name="Berges H."/>
            <person name="Niebel A."/>
            <person name="Buitink J."/>
            <person name="Frugier F."/>
            <person name="Benhamed M."/>
            <person name="Crespi M."/>
            <person name="Gouzy J."/>
            <person name="Gamas P."/>
        </authorList>
    </citation>
    <scope>NUCLEOTIDE SEQUENCE [LARGE SCALE GENOMIC DNA]</scope>
    <source>
        <strain evidence="4">cv. Jemalong A17</strain>
    </source>
</reference>
<evidence type="ECO:0000256" key="2">
    <source>
        <dbReference type="RuleBase" id="RU003690"/>
    </source>
</evidence>
<evidence type="ECO:0000313" key="3">
    <source>
        <dbReference type="EMBL" id="RHN81125.1"/>
    </source>
</evidence>
<protein>
    <submittedName>
        <fullName evidence="3">Putative cyanidin 3-O-glucoside 5-O-glucosyltransferase (Acyl-glucose)</fullName>
        <ecNumber evidence="3">2.4.1.299</ecNumber>
    </submittedName>
</protein>
<proteinExistence type="inferred from homology"/>
<dbReference type="Gene3D" id="3.20.20.80">
    <property type="entry name" value="Glycosidases"/>
    <property type="match status" value="1"/>
</dbReference>
<comment type="caution">
    <text evidence="3">The sequence shown here is derived from an EMBL/GenBank/DDBJ whole genome shotgun (WGS) entry which is preliminary data.</text>
</comment>
<dbReference type="Pfam" id="PF00232">
    <property type="entry name" value="Glyco_hydro_1"/>
    <property type="match status" value="1"/>
</dbReference>
<dbReference type="AlphaFoldDB" id="A0A396JYL8"/>
<dbReference type="InterPro" id="IPR001360">
    <property type="entry name" value="Glyco_hydro_1"/>
</dbReference>
<comment type="similarity">
    <text evidence="1 2">Belongs to the glycosyl hydrolase 1 family.</text>
</comment>
<accession>A0A396JYL8</accession>
<sequence length="77" mass="8963">MKGYFMWSFIDAFELLDGYKSIYGLYYVDRNDPELRRYPKLSAKWYSQFLKGTRSSLVGAIELNNDSSLVSVGHLLQ</sequence>
<dbReference type="PANTHER" id="PTHR10353">
    <property type="entry name" value="GLYCOSYL HYDROLASE"/>
    <property type="match status" value="1"/>
</dbReference>
<dbReference type="Gramene" id="rna5125">
    <property type="protein sequence ID" value="RHN81125.1"/>
    <property type="gene ID" value="gene5125"/>
</dbReference>
<keyword evidence="3" id="KW-0328">Glycosyltransferase</keyword>
<dbReference type="GO" id="GO:0004553">
    <property type="term" value="F:hydrolase activity, hydrolyzing O-glycosyl compounds"/>
    <property type="evidence" value="ECO:0007669"/>
    <property type="project" value="InterPro"/>
</dbReference>
<dbReference type="InterPro" id="IPR017853">
    <property type="entry name" value="GH"/>
</dbReference>
<dbReference type="GO" id="GO:0005975">
    <property type="term" value="P:carbohydrate metabolic process"/>
    <property type="evidence" value="ECO:0007669"/>
    <property type="project" value="InterPro"/>
</dbReference>
<keyword evidence="3" id="KW-0808">Transferase</keyword>
<evidence type="ECO:0000313" key="4">
    <source>
        <dbReference type="Proteomes" id="UP000265566"/>
    </source>
</evidence>